<dbReference type="OrthoDB" id="68404at2"/>
<comment type="caution">
    <text evidence="3">The sequence shown here is derived from an EMBL/GenBank/DDBJ whole genome shotgun (WGS) entry which is preliminary data.</text>
</comment>
<reference evidence="4" key="1">
    <citation type="submission" date="2016-01" db="EMBL/GenBank/DDBJ databases">
        <title>Draft genome of Chromobacterium sp. F49.</title>
        <authorList>
            <person name="Hong K.W."/>
        </authorList>
    </citation>
    <scope>NUCLEOTIDE SEQUENCE [LARGE SCALE GENOMIC DNA]</scope>
    <source>
        <strain evidence="4">P7IIIA</strain>
    </source>
</reference>
<protein>
    <recommendedName>
        <fullName evidence="2">DUF6843 domain-containing protein</fullName>
    </recommendedName>
</protein>
<keyword evidence="1" id="KW-0812">Transmembrane</keyword>
<evidence type="ECO:0000313" key="4">
    <source>
        <dbReference type="Proteomes" id="UP000076567"/>
    </source>
</evidence>
<dbReference type="RefSeq" id="WP_066245014.1">
    <property type="nucleotide sequence ID" value="NZ_LRFC01000038.1"/>
</dbReference>
<keyword evidence="1" id="KW-0472">Membrane</keyword>
<keyword evidence="4" id="KW-1185">Reference proteome</keyword>
<feature type="transmembrane region" description="Helical" evidence="1">
    <location>
        <begin position="125"/>
        <end position="147"/>
    </location>
</feature>
<dbReference type="InterPro" id="IPR049293">
    <property type="entry name" value="DUF6843"/>
</dbReference>
<evidence type="ECO:0000259" key="2">
    <source>
        <dbReference type="Pfam" id="PF20862"/>
    </source>
</evidence>
<gene>
    <name evidence="3" type="ORF">AWM68_13100</name>
</gene>
<sequence>MNKNLSRKINSAMLSSLLLPGFFGLYIIFESGFSLDLFFLLIVLFFALIGNFFYAIPVSLLIDVITSKLHKHYLIVSAILHLVFAFITIIFIREYSYFALFCALFFFLAEEWQKGSYKTLKLNQIISNGISLVVIVALAILSTYLLFDLTEKKTKEYYIIPDGYVGNVTVLYNMKDEPKPKKVGDYNVIKINELGYGLTSLPEAEGLIDNKYYYYDKDGLKEKIKENCIHIGSTGSTSNGEREFIYSSFTVINRGCTNHFSAYGSKYLEDHSMDVEEILQREGLGDFGY</sequence>
<evidence type="ECO:0000256" key="1">
    <source>
        <dbReference type="SAM" id="Phobius"/>
    </source>
</evidence>
<proteinExistence type="predicted"/>
<dbReference type="Proteomes" id="UP000076567">
    <property type="component" value="Unassembled WGS sequence"/>
</dbReference>
<dbReference type="AlphaFoldDB" id="A0A165MZG3"/>
<dbReference type="Pfam" id="PF20862">
    <property type="entry name" value="DUF6843"/>
    <property type="match status" value="1"/>
</dbReference>
<organism evidence="3 4">
    <name type="scientific">Fictibacillus phosphorivorans</name>
    <dbReference type="NCBI Taxonomy" id="1221500"/>
    <lineage>
        <taxon>Bacteria</taxon>
        <taxon>Bacillati</taxon>
        <taxon>Bacillota</taxon>
        <taxon>Bacilli</taxon>
        <taxon>Bacillales</taxon>
        <taxon>Fictibacillaceae</taxon>
        <taxon>Fictibacillus</taxon>
    </lineage>
</organism>
<name>A0A165MZG3_9BACL</name>
<feature type="transmembrane region" description="Helical" evidence="1">
    <location>
        <begin position="12"/>
        <end position="29"/>
    </location>
</feature>
<dbReference type="EMBL" id="LRFC01000038">
    <property type="protein sequence ID" value="KZE64040.1"/>
    <property type="molecule type" value="Genomic_DNA"/>
</dbReference>
<evidence type="ECO:0000313" key="3">
    <source>
        <dbReference type="EMBL" id="KZE64040.1"/>
    </source>
</evidence>
<accession>A0A165MZG3</accession>
<feature type="transmembrane region" description="Helical" evidence="1">
    <location>
        <begin position="73"/>
        <end position="91"/>
    </location>
</feature>
<feature type="domain" description="DUF6843" evidence="2">
    <location>
        <begin position="152"/>
        <end position="260"/>
    </location>
</feature>
<feature type="transmembrane region" description="Helical" evidence="1">
    <location>
        <begin position="35"/>
        <end position="61"/>
    </location>
</feature>
<keyword evidence="1" id="KW-1133">Transmembrane helix</keyword>